<feature type="non-terminal residue" evidence="3">
    <location>
        <position position="1"/>
    </location>
</feature>
<evidence type="ECO:0000313" key="4">
    <source>
        <dbReference type="Proteomes" id="UP000054538"/>
    </source>
</evidence>
<protein>
    <recommendedName>
        <fullName evidence="2">DUF8040 domain-containing protein</fullName>
    </recommendedName>
</protein>
<keyword evidence="4" id="KW-1185">Reference proteome</keyword>
<reference evidence="3 4" key="1">
    <citation type="submission" date="2014-04" db="EMBL/GenBank/DDBJ databases">
        <authorList>
            <consortium name="DOE Joint Genome Institute"/>
            <person name="Kuo A."/>
            <person name="Kohler A."/>
            <person name="Jargeat P."/>
            <person name="Nagy L.G."/>
            <person name="Floudas D."/>
            <person name="Copeland A."/>
            <person name="Barry K.W."/>
            <person name="Cichocki N."/>
            <person name="Veneault-Fourrey C."/>
            <person name="LaButti K."/>
            <person name="Lindquist E.A."/>
            <person name="Lipzen A."/>
            <person name="Lundell T."/>
            <person name="Morin E."/>
            <person name="Murat C."/>
            <person name="Sun H."/>
            <person name="Tunlid A."/>
            <person name="Henrissat B."/>
            <person name="Grigoriev I.V."/>
            <person name="Hibbett D.S."/>
            <person name="Martin F."/>
            <person name="Nordberg H.P."/>
            <person name="Cantor M.N."/>
            <person name="Hua S.X."/>
        </authorList>
    </citation>
    <scope>NUCLEOTIDE SEQUENCE [LARGE SCALE GENOMIC DNA]</scope>
    <source>
        <strain evidence="3 4">Ve08.2h10</strain>
    </source>
</reference>
<keyword evidence="1" id="KW-1133">Transmembrane helix</keyword>
<feature type="domain" description="DUF8040" evidence="2">
    <location>
        <begin position="1"/>
        <end position="40"/>
    </location>
</feature>
<dbReference type="OrthoDB" id="1681765at2759"/>
<evidence type="ECO:0000256" key="1">
    <source>
        <dbReference type="SAM" id="Phobius"/>
    </source>
</evidence>
<name>A0A0D0D4N0_9AGAM</name>
<dbReference type="InParanoid" id="A0A0D0D4N0"/>
<dbReference type="Proteomes" id="UP000054538">
    <property type="component" value="Unassembled WGS sequence"/>
</dbReference>
<dbReference type="EMBL" id="KN831661">
    <property type="protein sequence ID" value="KIK71790.1"/>
    <property type="molecule type" value="Genomic_DNA"/>
</dbReference>
<accession>A0A0D0D4N0</accession>
<keyword evidence="1" id="KW-0812">Transmembrane</keyword>
<reference evidence="4" key="2">
    <citation type="submission" date="2015-01" db="EMBL/GenBank/DDBJ databases">
        <title>Evolutionary Origins and Diversification of the Mycorrhizal Mutualists.</title>
        <authorList>
            <consortium name="DOE Joint Genome Institute"/>
            <consortium name="Mycorrhizal Genomics Consortium"/>
            <person name="Kohler A."/>
            <person name="Kuo A."/>
            <person name="Nagy L.G."/>
            <person name="Floudas D."/>
            <person name="Copeland A."/>
            <person name="Barry K.W."/>
            <person name="Cichocki N."/>
            <person name="Veneault-Fourrey C."/>
            <person name="LaButti K."/>
            <person name="Lindquist E.A."/>
            <person name="Lipzen A."/>
            <person name="Lundell T."/>
            <person name="Morin E."/>
            <person name="Murat C."/>
            <person name="Riley R."/>
            <person name="Ohm R."/>
            <person name="Sun H."/>
            <person name="Tunlid A."/>
            <person name="Henrissat B."/>
            <person name="Grigoriev I.V."/>
            <person name="Hibbett D.S."/>
            <person name="Martin F."/>
        </authorList>
    </citation>
    <scope>NUCLEOTIDE SEQUENCE [LARGE SCALE GENOMIC DNA]</scope>
    <source>
        <strain evidence="4">Ve08.2h10</strain>
    </source>
</reference>
<evidence type="ECO:0000313" key="3">
    <source>
        <dbReference type="EMBL" id="KIK71790.1"/>
    </source>
</evidence>
<gene>
    <name evidence="3" type="ORF">PAXRUDRAFT_676657</name>
</gene>
<dbReference type="Pfam" id="PF26138">
    <property type="entry name" value="DUF8040"/>
    <property type="match status" value="1"/>
</dbReference>
<feature type="non-terminal residue" evidence="3">
    <location>
        <position position="110"/>
    </location>
</feature>
<organism evidence="3 4">
    <name type="scientific">Paxillus rubicundulus Ve08.2h10</name>
    <dbReference type="NCBI Taxonomy" id="930991"/>
    <lineage>
        <taxon>Eukaryota</taxon>
        <taxon>Fungi</taxon>
        <taxon>Dikarya</taxon>
        <taxon>Basidiomycota</taxon>
        <taxon>Agaricomycotina</taxon>
        <taxon>Agaricomycetes</taxon>
        <taxon>Agaricomycetidae</taxon>
        <taxon>Boletales</taxon>
        <taxon>Paxilineae</taxon>
        <taxon>Paxillaceae</taxon>
        <taxon>Paxillus</taxon>
    </lineage>
</organism>
<sequence>EEQLGIFLYTCVTGLSSRHVGERFQHSPDTITKYFKWMLFFFFQARLSMALRCNFQQRTPQYHPVLLTIHASAFSMIALVLLMAPTFVPSPLLKTNRICTIGRDTSHKIV</sequence>
<dbReference type="AlphaFoldDB" id="A0A0D0D4N0"/>
<dbReference type="InterPro" id="IPR058353">
    <property type="entry name" value="DUF8040"/>
</dbReference>
<proteinExistence type="predicted"/>
<keyword evidence="1" id="KW-0472">Membrane</keyword>
<feature type="transmembrane region" description="Helical" evidence="1">
    <location>
        <begin position="65"/>
        <end position="88"/>
    </location>
</feature>
<dbReference type="HOGENOM" id="CLU_2177071_0_0_1"/>
<evidence type="ECO:0000259" key="2">
    <source>
        <dbReference type="Pfam" id="PF26138"/>
    </source>
</evidence>